<reference evidence="2 3" key="1">
    <citation type="submission" date="2018-04" db="EMBL/GenBank/DDBJ databases">
        <title>WGS assembly of Panicum hallii var. hallii HAL2.</title>
        <authorList>
            <person name="Lovell J."/>
            <person name="Jenkins J."/>
            <person name="Lowry D."/>
            <person name="Mamidi S."/>
            <person name="Sreedasyam A."/>
            <person name="Weng X."/>
            <person name="Barry K."/>
            <person name="Bonette J."/>
            <person name="Campitelli B."/>
            <person name="Daum C."/>
            <person name="Gordon S."/>
            <person name="Gould B."/>
            <person name="Lipzen A."/>
            <person name="MacQueen A."/>
            <person name="Palacio-Mejia J."/>
            <person name="Plott C."/>
            <person name="Shakirov E."/>
            <person name="Shu S."/>
            <person name="Yoshinaga Y."/>
            <person name="Zane M."/>
            <person name="Rokhsar D."/>
            <person name="Grimwood J."/>
            <person name="Schmutz J."/>
            <person name="Juenger T."/>
        </authorList>
    </citation>
    <scope>NUCLEOTIDE SEQUENCE [LARGE SCALE GENOMIC DNA]</scope>
    <source>
        <strain evidence="3">cv. HAL2</strain>
    </source>
</reference>
<dbReference type="AlphaFoldDB" id="A0A2T7EMI7"/>
<dbReference type="Proteomes" id="UP000244336">
    <property type="component" value="Chromosome 2"/>
</dbReference>
<feature type="compositionally biased region" description="Low complexity" evidence="1">
    <location>
        <begin position="103"/>
        <end position="123"/>
    </location>
</feature>
<evidence type="ECO:0000313" key="2">
    <source>
        <dbReference type="EMBL" id="PUZ69047.1"/>
    </source>
</evidence>
<sequence>MYCRPTHRDTNRDTRYMARINLLLIHSGSRSFSQRTRNSFQEQRHVVALALVPNAYRATMCFTSLSMLRQDDPASATQHSTALLFSSTALRRIPAPGSPPPISAAMAASTSPLSSSPSSATPTRRARSTYLAFPIWSPKHGRHSNGNPAHTASSVEFHPQCVQNPPTARCARTSSCGTHATTVPRPRVAARKPLGRGGCSGDSGAPGTRPGRSAQRKGRPLLAMPQTFSARSEADMLARLPKLT</sequence>
<evidence type="ECO:0000313" key="3">
    <source>
        <dbReference type="Proteomes" id="UP000244336"/>
    </source>
</evidence>
<evidence type="ECO:0000256" key="1">
    <source>
        <dbReference type="SAM" id="MobiDB-lite"/>
    </source>
</evidence>
<keyword evidence="3" id="KW-1185">Reference proteome</keyword>
<accession>A0A2T7EMI7</accession>
<dbReference type="EMBL" id="CM009750">
    <property type="protein sequence ID" value="PUZ69047.1"/>
    <property type="molecule type" value="Genomic_DNA"/>
</dbReference>
<feature type="region of interest" description="Disordered" evidence="1">
    <location>
        <begin position="94"/>
        <end position="124"/>
    </location>
</feature>
<proteinExistence type="predicted"/>
<protein>
    <submittedName>
        <fullName evidence="2">Uncharacterized protein</fullName>
    </submittedName>
</protein>
<gene>
    <name evidence="2" type="ORF">GQ55_2G077400</name>
</gene>
<dbReference type="OrthoDB" id="696358at2759"/>
<feature type="region of interest" description="Disordered" evidence="1">
    <location>
        <begin position="169"/>
        <end position="229"/>
    </location>
</feature>
<name>A0A2T7EMI7_9POAL</name>
<organism evidence="2 3">
    <name type="scientific">Panicum hallii var. hallii</name>
    <dbReference type="NCBI Taxonomy" id="1504633"/>
    <lineage>
        <taxon>Eukaryota</taxon>
        <taxon>Viridiplantae</taxon>
        <taxon>Streptophyta</taxon>
        <taxon>Embryophyta</taxon>
        <taxon>Tracheophyta</taxon>
        <taxon>Spermatophyta</taxon>
        <taxon>Magnoliopsida</taxon>
        <taxon>Liliopsida</taxon>
        <taxon>Poales</taxon>
        <taxon>Poaceae</taxon>
        <taxon>PACMAD clade</taxon>
        <taxon>Panicoideae</taxon>
        <taxon>Panicodae</taxon>
        <taxon>Paniceae</taxon>
        <taxon>Panicinae</taxon>
        <taxon>Panicum</taxon>
        <taxon>Panicum sect. Panicum</taxon>
    </lineage>
</organism>
<feature type="compositionally biased region" description="Polar residues" evidence="1">
    <location>
        <begin position="169"/>
        <end position="181"/>
    </location>
</feature>
<dbReference type="Gramene" id="PUZ69047">
    <property type="protein sequence ID" value="PUZ69047"/>
    <property type="gene ID" value="GQ55_2G077400"/>
</dbReference>